<dbReference type="OrthoDB" id="5410764at2759"/>
<dbReference type="Proteomes" id="UP000698800">
    <property type="component" value="Unassembled WGS sequence"/>
</dbReference>
<dbReference type="AlphaFoldDB" id="A0A9P8IBL2"/>
<keyword evidence="1" id="KW-0175">Coiled coil</keyword>
<evidence type="ECO:0000256" key="2">
    <source>
        <dbReference type="SAM" id="MobiDB-lite"/>
    </source>
</evidence>
<comment type="caution">
    <text evidence="3">The sequence shown here is derived from an EMBL/GenBank/DDBJ whole genome shotgun (WGS) entry which is preliminary data.</text>
</comment>
<feature type="region of interest" description="Disordered" evidence="2">
    <location>
        <begin position="942"/>
        <end position="963"/>
    </location>
</feature>
<feature type="compositionally biased region" description="Basic and acidic residues" evidence="2">
    <location>
        <begin position="515"/>
        <end position="537"/>
    </location>
</feature>
<feature type="region of interest" description="Disordered" evidence="2">
    <location>
        <begin position="486"/>
        <end position="549"/>
    </location>
</feature>
<keyword evidence="4" id="KW-1185">Reference proteome</keyword>
<name>A0A9P8IBL2_9PEZI</name>
<gene>
    <name evidence="3" type="ORF">FGG08_001210</name>
</gene>
<dbReference type="CDD" id="cd22849">
    <property type="entry name" value="NuzM"/>
    <property type="match status" value="1"/>
</dbReference>
<feature type="coiled-coil region" evidence="1">
    <location>
        <begin position="380"/>
        <end position="407"/>
    </location>
</feature>
<evidence type="ECO:0000256" key="1">
    <source>
        <dbReference type="SAM" id="Coils"/>
    </source>
</evidence>
<dbReference type="InterPro" id="IPR016813">
    <property type="entry name" value="NADH_Ub_cplx-1_21kDa"/>
</dbReference>
<feature type="compositionally biased region" description="Polar residues" evidence="2">
    <location>
        <begin position="878"/>
        <end position="891"/>
    </location>
</feature>
<feature type="region of interest" description="Disordered" evidence="2">
    <location>
        <begin position="39"/>
        <end position="73"/>
    </location>
</feature>
<sequence length="1059" mass="116284">MASRKAAGDVVSVYKKYTVQSTGVWDRIRRILSIDPNRSTGVPLNPQFRNPPPGANPPELYDDPTSTPAADLADNPYWKRDTRRAYPRLSVVNQAHAVGLLSVGSKAAPLRELVGEDGTKQLVAVKQEGEERGLAALFEKDKGSVGRVLGEGGLPPLPVNLGGKNGGRLEINREEGYPEDRALTLWHVDLQLFAIMSATELAALEAIFSCGICFVSYSDIYGNDKFVDTLNDPGLSLPGTIPKLWMTSCGHVICGRHLEGGDCGQKEDVALYPIWGVTDGFYDARLPKAFFKVPPVKFDKIHIGGARSPGQWSEPARRDREANEHAREALRFQFISLICYAKGIRTKLFVTERERNELRQRSERELKVSQEENAGLLTSLHRLDDQREKYRDRVAVLEEEKAVWQQKKRMAVHYLGLVGALADENTMLKQKLVSLGYSVEKVNYAFHEDELNFLSSDRGELGAAVGQGGRADSIALKDRDKKCVEPGAVSASQAHDIRSSSDHKKRKFLSSRGEVSSKARSTEDLRAVRRHSSRDDMPPPPLPLGRGHAHTASRVSLFASSQHTSDSLSVDQFSMSIPVITTSQTPVGRDVVMPDQPSETQLNWPFAGPNQIDATRGQTATSAYFSRPRTSHVFRLESMEWVKGDDEPSNALAQHDAAHTGNGHMDRASALGTPTLTLAEARNSTQTKTTSREQPKTHVLSKDRSERHGSAPLTEASLATLREQLRRTGSHSHRQNQLLLSMSNVMPLLDRDYPSLVADGSILTGSAADRAVFQHSVVRQNSLGSSQDRPLLERGSSLNEGSSRMSLPILEQGSSNNFSYKAGSVLSKVASISCSAVNPTPDTPKTAIRHPVNSLSTAPFWLRGLGNPAAQKAVMQTNRNSDPGWYSSQAETRLDNPRAPQGQPLLSIGNARGLVSKSSKWIKRGTKGLRNLAARTPSVTSPFFKREDMGTPRRPSPTMEESESYEVYQRFRADDCPRASRHSTPAGGIISERDSSVLRSAAIREHISGSASPEDILRASLPFHRPFTPTYASPNITIVETSFGGSRMAPSSGRRIVRR</sequence>
<organism evidence="3 4">
    <name type="scientific">Glutinoglossum americanum</name>
    <dbReference type="NCBI Taxonomy" id="1670608"/>
    <lineage>
        <taxon>Eukaryota</taxon>
        <taxon>Fungi</taxon>
        <taxon>Dikarya</taxon>
        <taxon>Ascomycota</taxon>
        <taxon>Pezizomycotina</taxon>
        <taxon>Geoglossomycetes</taxon>
        <taxon>Geoglossales</taxon>
        <taxon>Geoglossaceae</taxon>
        <taxon>Glutinoglossum</taxon>
    </lineage>
</organism>
<feature type="region of interest" description="Disordered" evidence="2">
    <location>
        <begin position="878"/>
        <end position="906"/>
    </location>
</feature>
<dbReference type="EMBL" id="JAGHQL010000015">
    <property type="protein sequence ID" value="KAH0544705.1"/>
    <property type="molecule type" value="Genomic_DNA"/>
</dbReference>
<feature type="region of interest" description="Disordered" evidence="2">
    <location>
        <begin position="784"/>
        <end position="804"/>
    </location>
</feature>
<reference evidence="3" key="1">
    <citation type="submission" date="2021-03" db="EMBL/GenBank/DDBJ databases">
        <title>Comparative genomics and phylogenomic investigation of the class Geoglossomycetes provide insights into ecological specialization and systematics.</title>
        <authorList>
            <person name="Melie T."/>
            <person name="Pirro S."/>
            <person name="Miller A.N."/>
            <person name="Quandt A."/>
        </authorList>
    </citation>
    <scope>NUCLEOTIDE SEQUENCE</scope>
    <source>
        <strain evidence="3">GBOQ0MN5Z8</strain>
    </source>
</reference>
<accession>A0A9P8IBL2</accession>
<dbReference type="PANTHER" id="PTHR37325:SF1">
    <property type="entry name" value="OXIDOREDUCTASE 21 KDA SUBUNIT, PUTATIVE (AFU_ORTHOLOGUE AFUA_4G05910)-RELATED"/>
    <property type="match status" value="1"/>
</dbReference>
<feature type="region of interest" description="Disordered" evidence="2">
    <location>
        <begin position="682"/>
        <end position="716"/>
    </location>
</feature>
<evidence type="ECO:0000313" key="3">
    <source>
        <dbReference type="EMBL" id="KAH0544705.1"/>
    </source>
</evidence>
<proteinExistence type="predicted"/>
<feature type="compositionally biased region" description="Basic and acidic residues" evidence="2">
    <location>
        <begin position="690"/>
        <end position="709"/>
    </location>
</feature>
<evidence type="ECO:0000313" key="4">
    <source>
        <dbReference type="Proteomes" id="UP000698800"/>
    </source>
</evidence>
<dbReference type="PANTHER" id="PTHR37325">
    <property type="entry name" value="OXIDOREDUCTASE 21 KDA SUBUNIT, PUTATIVE (AFU_ORTHOLOGUE AFUA_4G05910)-RELATED"/>
    <property type="match status" value="1"/>
</dbReference>
<protein>
    <submittedName>
        <fullName evidence="3">Uncharacterized protein</fullName>
    </submittedName>
</protein>